<feature type="chain" id="PRO_5035830771" evidence="2">
    <location>
        <begin position="28"/>
        <end position="145"/>
    </location>
</feature>
<dbReference type="GO" id="GO:0006123">
    <property type="term" value="P:mitochondrial electron transport, cytochrome c to oxygen"/>
    <property type="evidence" value="ECO:0007669"/>
    <property type="project" value="InterPro"/>
</dbReference>
<dbReference type="GO" id="GO:0005739">
    <property type="term" value="C:mitochondrion"/>
    <property type="evidence" value="ECO:0007669"/>
    <property type="project" value="GOC"/>
</dbReference>
<keyword evidence="1" id="KW-0472">Membrane</keyword>
<organism evidence="3 4">
    <name type="scientific">Cloeon dipterum</name>
    <dbReference type="NCBI Taxonomy" id="197152"/>
    <lineage>
        <taxon>Eukaryota</taxon>
        <taxon>Metazoa</taxon>
        <taxon>Ecdysozoa</taxon>
        <taxon>Arthropoda</taxon>
        <taxon>Hexapoda</taxon>
        <taxon>Insecta</taxon>
        <taxon>Pterygota</taxon>
        <taxon>Palaeoptera</taxon>
        <taxon>Ephemeroptera</taxon>
        <taxon>Pisciforma</taxon>
        <taxon>Baetidae</taxon>
        <taxon>Cloeon</taxon>
    </lineage>
</organism>
<sequence length="145" mass="16171">MNVIWKGEEQHFLISLALLSSLSSLSSLQLKERGDLHCAEAESRERKRMKKESQSLNASQLLVSPIPAHFLIKIRFPLVSSFELTGRLIARTNYSSNYTVLSGPPAIRISLAEKFILGGIMCSSLFVVPAWVLVNIKKWNGSAKE</sequence>
<feature type="signal peptide" evidence="2">
    <location>
        <begin position="1"/>
        <end position="27"/>
    </location>
</feature>
<dbReference type="EMBL" id="CADEPI010000067">
    <property type="protein sequence ID" value="CAB3372002.1"/>
    <property type="molecule type" value="Genomic_DNA"/>
</dbReference>
<keyword evidence="2" id="KW-0732">Signal</keyword>
<comment type="caution">
    <text evidence="3">The sequence shown here is derived from an EMBL/GenBank/DDBJ whole genome shotgun (WGS) entry which is preliminary data.</text>
</comment>
<gene>
    <name evidence="3" type="ORF">CLODIP_2_CD07696</name>
</gene>
<dbReference type="OrthoDB" id="6093252at2759"/>
<evidence type="ECO:0000256" key="2">
    <source>
        <dbReference type="SAM" id="SignalP"/>
    </source>
</evidence>
<keyword evidence="1" id="KW-1133">Transmembrane helix</keyword>
<keyword evidence="4" id="KW-1185">Reference proteome</keyword>
<feature type="transmembrane region" description="Helical" evidence="1">
    <location>
        <begin position="115"/>
        <end position="134"/>
    </location>
</feature>
<evidence type="ECO:0000256" key="1">
    <source>
        <dbReference type="SAM" id="Phobius"/>
    </source>
</evidence>
<reference evidence="3 4" key="1">
    <citation type="submission" date="2020-04" db="EMBL/GenBank/DDBJ databases">
        <authorList>
            <person name="Alioto T."/>
            <person name="Alioto T."/>
            <person name="Gomez Garrido J."/>
        </authorList>
    </citation>
    <scope>NUCLEOTIDE SEQUENCE [LARGE SCALE GENOMIC DNA]</scope>
</reference>
<evidence type="ECO:0000313" key="3">
    <source>
        <dbReference type="EMBL" id="CAB3372002.1"/>
    </source>
</evidence>
<protein>
    <submittedName>
        <fullName evidence="3">Uncharacterized protein</fullName>
    </submittedName>
</protein>
<evidence type="ECO:0000313" key="4">
    <source>
        <dbReference type="Proteomes" id="UP000494165"/>
    </source>
</evidence>
<dbReference type="InterPro" id="IPR003205">
    <property type="entry name" value="Cyt_c_oxidase_su8"/>
</dbReference>
<proteinExistence type="predicted"/>
<keyword evidence="1" id="KW-0812">Transmembrane</keyword>
<dbReference type="Pfam" id="PF02285">
    <property type="entry name" value="COX8"/>
    <property type="match status" value="1"/>
</dbReference>
<name>A0A8S1CUX4_9INSE</name>
<accession>A0A8S1CUX4</accession>
<dbReference type="AlphaFoldDB" id="A0A8S1CUX4"/>
<dbReference type="Proteomes" id="UP000494165">
    <property type="component" value="Unassembled WGS sequence"/>
</dbReference>